<sequence length="401" mass="42749">MKRWTTLSAALLVVAACDTPAPSPDGELVERDSAGVVIAEWSGPIWTSGPRWTIGEPATSIGALESDEPEYLFSGIRGTVALSDGRIVVADGGSNTLRWYDASGVFLMQRGGSGEGPGEFSRLGPIVRTDDDGLVVTDGALHRITRFSSEGELLMTTPIEGVTVPGPAHPLAEGAFVVGAAGFSSTQMTGEEEGLYRASEPLIRIRSEVDAVDTLGIFPGPEIYFRTRSFGGHPFSRGFYYGTAGDRAFVAGAEGFVVDVYAGDGRHLRSIRAPSVDLTLTDELIGAYKDEALRLAAERGERVESSTRSALADMIFPKERPAYGRMVVGDDAIWLEQHSGGVTPTVSRWAVFDHDGAFRGTAEFPAEFRLSTVGDGRVAGSWRDSLGVEYARAYALVETGG</sequence>
<keyword evidence="2" id="KW-1185">Reference proteome</keyword>
<gene>
    <name evidence="1" type="ORF">WI372_04820</name>
</gene>
<evidence type="ECO:0008006" key="3">
    <source>
        <dbReference type="Google" id="ProtNLM"/>
    </source>
</evidence>
<dbReference type="RefSeq" id="WP_405284899.1">
    <property type="nucleotide sequence ID" value="NZ_CP144380.1"/>
</dbReference>
<dbReference type="InterPro" id="IPR011042">
    <property type="entry name" value="6-blade_b-propeller_TolB-like"/>
</dbReference>
<dbReference type="PROSITE" id="PS51257">
    <property type="entry name" value="PROKAR_LIPOPROTEIN"/>
    <property type="match status" value="1"/>
</dbReference>
<dbReference type="Proteomes" id="UP001484239">
    <property type="component" value="Unassembled WGS sequence"/>
</dbReference>
<reference evidence="1 2" key="1">
    <citation type="submission" date="2024-02" db="EMBL/GenBank/DDBJ databases">
        <title>A novel Gemmatimonadota bacterium.</title>
        <authorList>
            <person name="Du Z.-J."/>
            <person name="Ye Y.-Q."/>
        </authorList>
    </citation>
    <scope>NUCLEOTIDE SEQUENCE [LARGE SCALE GENOMIC DNA]</scope>
    <source>
        <strain evidence="1 2">DH-20</strain>
    </source>
</reference>
<organism evidence="1 2">
    <name type="scientific">Gaopeijia maritima</name>
    <dbReference type="NCBI Taxonomy" id="3119007"/>
    <lineage>
        <taxon>Bacteria</taxon>
        <taxon>Pseudomonadati</taxon>
        <taxon>Gemmatimonadota</taxon>
        <taxon>Longimicrobiia</taxon>
        <taxon>Gaopeijiales</taxon>
        <taxon>Gaopeijiaceae</taxon>
        <taxon>Gaopeijia</taxon>
    </lineage>
</organism>
<name>A0ABU9E6E3_9BACT</name>
<accession>A0ABU9E6E3</accession>
<protein>
    <recommendedName>
        <fullName evidence="3">6-bladed beta-propeller</fullName>
    </recommendedName>
</protein>
<dbReference type="EMBL" id="JBBHLI010000002">
    <property type="protein sequence ID" value="MEK9500291.1"/>
    <property type="molecule type" value="Genomic_DNA"/>
</dbReference>
<evidence type="ECO:0000313" key="2">
    <source>
        <dbReference type="Proteomes" id="UP001484239"/>
    </source>
</evidence>
<evidence type="ECO:0000313" key="1">
    <source>
        <dbReference type="EMBL" id="MEK9500291.1"/>
    </source>
</evidence>
<comment type="caution">
    <text evidence="1">The sequence shown here is derived from an EMBL/GenBank/DDBJ whole genome shotgun (WGS) entry which is preliminary data.</text>
</comment>
<dbReference type="SUPFAM" id="SSF63829">
    <property type="entry name" value="Calcium-dependent phosphotriesterase"/>
    <property type="match status" value="1"/>
</dbReference>
<proteinExistence type="predicted"/>
<dbReference type="Gene3D" id="2.120.10.30">
    <property type="entry name" value="TolB, C-terminal domain"/>
    <property type="match status" value="1"/>
</dbReference>